<evidence type="ECO:0000256" key="3">
    <source>
        <dbReference type="ARBA" id="ARBA00022475"/>
    </source>
</evidence>
<dbReference type="PROSITE" id="PS51123">
    <property type="entry name" value="OMPA_2"/>
    <property type="match status" value="1"/>
</dbReference>
<dbReference type="Pfam" id="PF13677">
    <property type="entry name" value="MotB_plug"/>
    <property type="match status" value="1"/>
</dbReference>
<proteinExistence type="inferred from homology"/>
<keyword evidence="12" id="KW-1185">Reference proteome</keyword>
<dbReference type="NCBIfam" id="NF006548">
    <property type="entry name" value="PRK09041.1"/>
    <property type="match status" value="1"/>
</dbReference>
<keyword evidence="6 7" id="KW-0472">Membrane</keyword>
<evidence type="ECO:0000256" key="1">
    <source>
        <dbReference type="ARBA" id="ARBA00004162"/>
    </source>
</evidence>
<keyword evidence="4 9" id="KW-0812">Transmembrane</keyword>
<gene>
    <name evidence="11" type="primary">motB</name>
    <name evidence="11" type="ORF">GQE98_10540</name>
</gene>
<evidence type="ECO:0000256" key="2">
    <source>
        <dbReference type="ARBA" id="ARBA00008914"/>
    </source>
</evidence>
<evidence type="ECO:0000256" key="8">
    <source>
        <dbReference type="SAM" id="MobiDB-lite"/>
    </source>
</evidence>
<organism evidence="11 12">
    <name type="scientific">Sneathiella litorea</name>
    <dbReference type="NCBI Taxonomy" id="2606216"/>
    <lineage>
        <taxon>Bacteria</taxon>
        <taxon>Pseudomonadati</taxon>
        <taxon>Pseudomonadota</taxon>
        <taxon>Alphaproteobacteria</taxon>
        <taxon>Sneathiellales</taxon>
        <taxon>Sneathiellaceae</taxon>
        <taxon>Sneathiella</taxon>
    </lineage>
</organism>
<dbReference type="EMBL" id="WTUW01000002">
    <property type="protein sequence ID" value="MZR31069.1"/>
    <property type="molecule type" value="Genomic_DNA"/>
</dbReference>
<evidence type="ECO:0000313" key="11">
    <source>
        <dbReference type="EMBL" id="MZR31069.1"/>
    </source>
</evidence>
<feature type="transmembrane region" description="Helical" evidence="9">
    <location>
        <begin position="27"/>
        <end position="46"/>
    </location>
</feature>
<dbReference type="SUPFAM" id="SSF103088">
    <property type="entry name" value="OmpA-like"/>
    <property type="match status" value="1"/>
</dbReference>
<dbReference type="Gene3D" id="3.30.1330.60">
    <property type="entry name" value="OmpA-like domain"/>
    <property type="match status" value="1"/>
</dbReference>
<reference evidence="11 12" key="1">
    <citation type="submission" date="2019-12" db="EMBL/GenBank/DDBJ databases">
        <title>Snethiella sp. nov. sp. isolated from sea sand.</title>
        <authorList>
            <person name="Kim J."/>
            <person name="Jeong S.E."/>
            <person name="Jung H.S."/>
            <person name="Jeon C.O."/>
        </authorList>
    </citation>
    <scope>NUCLEOTIDE SEQUENCE [LARGE SCALE GENOMIC DNA]</scope>
    <source>
        <strain evidence="11 12">DP05</strain>
    </source>
</reference>
<feature type="compositionally biased region" description="Basic and acidic residues" evidence="8">
    <location>
        <begin position="106"/>
        <end position="119"/>
    </location>
</feature>
<dbReference type="AlphaFoldDB" id="A0A6L8W8R8"/>
<dbReference type="Pfam" id="PF00691">
    <property type="entry name" value="OmpA"/>
    <property type="match status" value="1"/>
</dbReference>
<protein>
    <submittedName>
        <fullName evidence="11">Flagellar motor protein MotB</fullName>
    </submittedName>
</protein>
<keyword evidence="5 9" id="KW-1133">Transmembrane helix</keyword>
<comment type="caution">
    <text evidence="11">The sequence shown here is derived from an EMBL/GenBank/DDBJ whole genome shotgun (WGS) entry which is preliminary data.</text>
</comment>
<evidence type="ECO:0000256" key="4">
    <source>
        <dbReference type="ARBA" id="ARBA00022692"/>
    </source>
</evidence>
<accession>A0A6L8W8R8</accession>
<dbReference type="GO" id="GO:0005886">
    <property type="term" value="C:plasma membrane"/>
    <property type="evidence" value="ECO:0007669"/>
    <property type="project" value="UniProtKB-SubCell"/>
</dbReference>
<keyword evidence="11" id="KW-0969">Cilium</keyword>
<evidence type="ECO:0000256" key="7">
    <source>
        <dbReference type="PROSITE-ProRule" id="PRU00473"/>
    </source>
</evidence>
<evidence type="ECO:0000256" key="9">
    <source>
        <dbReference type="SAM" id="Phobius"/>
    </source>
</evidence>
<dbReference type="Proteomes" id="UP000476030">
    <property type="component" value="Unassembled WGS sequence"/>
</dbReference>
<comment type="similarity">
    <text evidence="2">Belongs to the MotB family.</text>
</comment>
<evidence type="ECO:0000313" key="12">
    <source>
        <dbReference type="Proteomes" id="UP000476030"/>
    </source>
</evidence>
<dbReference type="RefSeq" id="WP_161315599.1">
    <property type="nucleotide sequence ID" value="NZ_WTUW01000002.1"/>
</dbReference>
<evidence type="ECO:0000256" key="6">
    <source>
        <dbReference type="ARBA" id="ARBA00023136"/>
    </source>
</evidence>
<dbReference type="PANTHER" id="PTHR30329">
    <property type="entry name" value="STATOR ELEMENT OF FLAGELLAR MOTOR COMPLEX"/>
    <property type="match status" value="1"/>
</dbReference>
<keyword evidence="11" id="KW-0966">Cell projection</keyword>
<dbReference type="CDD" id="cd07185">
    <property type="entry name" value="OmpA_C-like"/>
    <property type="match status" value="1"/>
</dbReference>
<dbReference type="InterPro" id="IPR050330">
    <property type="entry name" value="Bact_OuterMem_StrucFunc"/>
</dbReference>
<feature type="compositionally biased region" description="Polar residues" evidence="8">
    <location>
        <begin position="94"/>
        <end position="103"/>
    </location>
</feature>
<dbReference type="InterPro" id="IPR025713">
    <property type="entry name" value="MotB-like_N_dom"/>
</dbReference>
<keyword evidence="11" id="KW-0282">Flagellum</keyword>
<feature type="region of interest" description="Disordered" evidence="8">
    <location>
        <begin position="94"/>
        <end position="119"/>
    </location>
</feature>
<comment type="subcellular location">
    <subcellularLocation>
        <location evidence="1">Cell membrane</location>
        <topology evidence="1">Single-pass membrane protein</topology>
    </subcellularLocation>
</comment>
<dbReference type="InterPro" id="IPR006665">
    <property type="entry name" value="OmpA-like"/>
</dbReference>
<evidence type="ECO:0000259" key="10">
    <source>
        <dbReference type="PROSITE" id="PS51123"/>
    </source>
</evidence>
<dbReference type="InterPro" id="IPR036737">
    <property type="entry name" value="OmpA-like_sf"/>
</dbReference>
<name>A0A6L8W8R8_9PROT</name>
<sequence>MADDIAPIIIKKVKKGGHGAHGGAWKVAYADFVTAMMAFFLLLWLLNVTTTEQKEGLSDYFAPTTASISQSGAGGMLGGKSMQTEGAQVSNLGVPSAVSSITPPENGRKDESKEEQKTREMEEAELLAKLAEIEEASFEQAREKIRQAISKNPELSGLKDHVIIDMTPEGLRIQIVDQFNDSMFENGSAKITPRVRSLIGMIAKSIEELPNSLSISGHTDSSSFNARDYSNWELSSDRANASRRALLESGLKPDRIEKVAGRADTDPLISDDPSNPGNRRISIVLLRETPVLPANLK</sequence>
<feature type="region of interest" description="Disordered" evidence="8">
    <location>
        <begin position="257"/>
        <end position="279"/>
    </location>
</feature>
<keyword evidence="3" id="KW-1003">Cell membrane</keyword>
<feature type="domain" description="OmpA-like" evidence="10">
    <location>
        <begin position="171"/>
        <end position="289"/>
    </location>
</feature>
<dbReference type="PANTHER" id="PTHR30329:SF21">
    <property type="entry name" value="LIPOPROTEIN YIAD-RELATED"/>
    <property type="match status" value="1"/>
</dbReference>
<evidence type="ECO:0000256" key="5">
    <source>
        <dbReference type="ARBA" id="ARBA00022989"/>
    </source>
</evidence>